<dbReference type="SMART" id="SM00065">
    <property type="entry name" value="GAF"/>
    <property type="match status" value="1"/>
</dbReference>
<dbReference type="Gene3D" id="1.20.5.1930">
    <property type="match status" value="1"/>
</dbReference>
<comment type="caution">
    <text evidence="6">The sequence shown here is derived from an EMBL/GenBank/DDBJ whole genome shotgun (WGS) entry which is preliminary data.</text>
</comment>
<dbReference type="InterPro" id="IPR029016">
    <property type="entry name" value="GAF-like_dom_sf"/>
</dbReference>
<dbReference type="Proteomes" id="UP001501326">
    <property type="component" value="Unassembled WGS sequence"/>
</dbReference>
<sequence length="566" mass="59585">MHVRSSPQTEGLLDAVLAVSAGLELSEVLARIVRSACTLVGARYGALGVLAPDRDHLMEFITHGLSAEQRAAIGDPPRGHGVLGLLIRDPRPRRIADINAHPDSYGFPPNHPPMTSFLGAPVRVRDEVFGNLYLAVKEGAAEFSDEDQELVVALAAAAGVAIENARLYERSQVQRRWAQAVADVTQALLEGETEVAALGVMAEQVCRVSGARACAVALEREGQPPVVDVVHRRDGGAAVPWPGQDGFGELAGPHWESVRDVRQPLLLIPGEQEGAVAEIVDDVVAITGVESSGPTALVPIVAGATAVGALLVCWESADEDVASGVLGPLHEFAQHVGLALVAASAQQDRAVVALLEDRERIARDMHDHVIQRLFATGLSLQASGRLAQHPVVRSRIEEAVVELDLAIKDIRQAIYQLTPLQAPSGLRSRVEELVESYSDVLGFTATLELFGEATGITAEQEQDVFAVVREGLANVARHARATSASVRVSMGPRIEVVIVDDGVGAPSTGRRSGLTNLAERAAARGGQCEVAAAHPKGTRLTWTVPTGGGAAPAGRAGRAAGPWSSD</sequence>
<dbReference type="GO" id="GO:0016301">
    <property type="term" value="F:kinase activity"/>
    <property type="evidence" value="ECO:0007669"/>
    <property type="project" value="UniProtKB-KW"/>
</dbReference>
<dbReference type="Gene3D" id="3.30.450.40">
    <property type="match status" value="2"/>
</dbReference>
<evidence type="ECO:0000256" key="4">
    <source>
        <dbReference type="SAM" id="MobiDB-lite"/>
    </source>
</evidence>
<evidence type="ECO:0000313" key="6">
    <source>
        <dbReference type="EMBL" id="GAA2731172.1"/>
    </source>
</evidence>
<dbReference type="Gene3D" id="3.30.565.10">
    <property type="entry name" value="Histidine kinase-like ATPase, C-terminal domain"/>
    <property type="match status" value="1"/>
</dbReference>
<keyword evidence="7" id="KW-1185">Reference proteome</keyword>
<proteinExistence type="predicted"/>
<dbReference type="EMBL" id="BAAARN010000001">
    <property type="protein sequence ID" value="GAA2731172.1"/>
    <property type="molecule type" value="Genomic_DNA"/>
</dbReference>
<dbReference type="InterPro" id="IPR036890">
    <property type="entry name" value="HATPase_C_sf"/>
</dbReference>
<evidence type="ECO:0000313" key="7">
    <source>
        <dbReference type="Proteomes" id="UP001501326"/>
    </source>
</evidence>
<feature type="region of interest" description="Disordered" evidence="4">
    <location>
        <begin position="539"/>
        <end position="566"/>
    </location>
</feature>
<dbReference type="InterPro" id="IPR050482">
    <property type="entry name" value="Sensor_HK_TwoCompSys"/>
</dbReference>
<dbReference type="Pfam" id="PF07730">
    <property type="entry name" value="HisKA_3"/>
    <property type="match status" value="1"/>
</dbReference>
<feature type="domain" description="GAF" evidence="5">
    <location>
        <begin position="24"/>
        <end position="172"/>
    </location>
</feature>
<dbReference type="InterPro" id="IPR003018">
    <property type="entry name" value="GAF"/>
</dbReference>
<evidence type="ECO:0000256" key="3">
    <source>
        <dbReference type="ARBA" id="ARBA00023012"/>
    </source>
</evidence>
<dbReference type="PANTHER" id="PTHR24421">
    <property type="entry name" value="NITRATE/NITRITE SENSOR PROTEIN NARX-RELATED"/>
    <property type="match status" value="1"/>
</dbReference>
<dbReference type="Pfam" id="PF13185">
    <property type="entry name" value="GAF_2"/>
    <property type="match status" value="1"/>
</dbReference>
<dbReference type="SUPFAM" id="SSF55781">
    <property type="entry name" value="GAF domain-like"/>
    <property type="match status" value="1"/>
</dbReference>
<accession>A0ABP6GV76</accession>
<dbReference type="InterPro" id="IPR011712">
    <property type="entry name" value="Sig_transdc_His_kin_sub3_dim/P"/>
</dbReference>
<name>A0ABP6GV76_9MICO</name>
<reference evidence="7" key="1">
    <citation type="journal article" date="2019" name="Int. J. Syst. Evol. Microbiol.">
        <title>The Global Catalogue of Microorganisms (GCM) 10K type strain sequencing project: providing services to taxonomists for standard genome sequencing and annotation.</title>
        <authorList>
            <consortium name="The Broad Institute Genomics Platform"/>
            <consortium name="The Broad Institute Genome Sequencing Center for Infectious Disease"/>
            <person name="Wu L."/>
            <person name="Ma J."/>
        </authorList>
    </citation>
    <scope>NUCLEOTIDE SEQUENCE [LARGE SCALE GENOMIC DNA]</scope>
    <source>
        <strain evidence="7">JCM 16378</strain>
    </source>
</reference>
<dbReference type="PANTHER" id="PTHR24421:SF56">
    <property type="entry name" value="OXYGEN SENSOR HISTIDINE KINASE RESPONSE REGULATOR DOST"/>
    <property type="match status" value="1"/>
</dbReference>
<organism evidence="6 7">
    <name type="scientific">Pedococcus aerophilus</name>
    <dbReference type="NCBI Taxonomy" id="436356"/>
    <lineage>
        <taxon>Bacteria</taxon>
        <taxon>Bacillati</taxon>
        <taxon>Actinomycetota</taxon>
        <taxon>Actinomycetes</taxon>
        <taxon>Micrococcales</taxon>
        <taxon>Intrasporangiaceae</taxon>
        <taxon>Pedococcus</taxon>
    </lineage>
</organism>
<keyword evidence="1" id="KW-0808">Transferase</keyword>
<evidence type="ECO:0000259" key="5">
    <source>
        <dbReference type="SMART" id="SM00065"/>
    </source>
</evidence>
<protein>
    <submittedName>
        <fullName evidence="6">Two-component system sensor histidine kinase</fullName>
    </submittedName>
</protein>
<gene>
    <name evidence="6" type="ORF">GCM10009867_04140</name>
</gene>
<evidence type="ECO:0000256" key="2">
    <source>
        <dbReference type="ARBA" id="ARBA00022777"/>
    </source>
</evidence>
<dbReference type="CDD" id="cd16917">
    <property type="entry name" value="HATPase_UhpB-NarQ-NarX-like"/>
    <property type="match status" value="1"/>
</dbReference>
<feature type="compositionally biased region" description="Low complexity" evidence="4">
    <location>
        <begin position="552"/>
        <end position="566"/>
    </location>
</feature>
<keyword evidence="3" id="KW-0902">Two-component regulatory system</keyword>
<evidence type="ECO:0000256" key="1">
    <source>
        <dbReference type="ARBA" id="ARBA00022679"/>
    </source>
</evidence>
<keyword evidence="2 6" id="KW-0418">Kinase</keyword>
<dbReference type="SUPFAM" id="SSF55874">
    <property type="entry name" value="ATPase domain of HSP90 chaperone/DNA topoisomerase II/histidine kinase"/>
    <property type="match status" value="1"/>
</dbReference>